<accession>A0ABU9U9K4</accession>
<dbReference type="EMBL" id="JBCHKQ010000001">
    <property type="protein sequence ID" value="MEM5947348.1"/>
    <property type="molecule type" value="Genomic_DNA"/>
</dbReference>
<dbReference type="Proteomes" id="UP001466331">
    <property type="component" value="Unassembled WGS sequence"/>
</dbReference>
<comment type="caution">
    <text evidence="1">The sequence shown here is derived from an EMBL/GenBank/DDBJ whole genome shotgun (WGS) entry which is preliminary data.</text>
</comment>
<keyword evidence="2" id="KW-1185">Reference proteome</keyword>
<organism evidence="1 2">
    <name type="scientific">Rarispira pelagica</name>
    <dbReference type="NCBI Taxonomy" id="3141764"/>
    <lineage>
        <taxon>Bacteria</taxon>
        <taxon>Pseudomonadati</taxon>
        <taxon>Spirochaetota</taxon>
        <taxon>Spirochaetia</taxon>
        <taxon>Winmispirales</taxon>
        <taxon>Winmispiraceae</taxon>
        <taxon>Rarispira</taxon>
    </lineage>
</organism>
<evidence type="ECO:0000313" key="1">
    <source>
        <dbReference type="EMBL" id="MEM5947348.1"/>
    </source>
</evidence>
<reference evidence="1 2" key="1">
    <citation type="submission" date="2024-03" db="EMBL/GenBank/DDBJ databases">
        <title>Ignisphaera cupida sp. nov., a hyperthermophilic hydrolytic archaeon from a hot spring of Kamchatka, and proposal of Ignisphaeraceae fam. nov.</title>
        <authorList>
            <person name="Podosokorskaya O.A."/>
            <person name="Elcheninov A.G."/>
            <person name="Maltseva A.I."/>
            <person name="Zayulina K.S."/>
            <person name="Novikov A."/>
            <person name="Merkel A.Y."/>
        </authorList>
    </citation>
    <scope>NUCLEOTIDE SEQUENCE [LARGE SCALE GENOMIC DNA]</scope>
    <source>
        <strain evidence="1 2">38H-sp</strain>
    </source>
</reference>
<proteinExistence type="predicted"/>
<dbReference type="RefSeq" id="WP_420068797.1">
    <property type="nucleotide sequence ID" value="NZ_JBCHKQ010000001.1"/>
</dbReference>
<sequence length="79" mass="9362">MGYKLLGFLSPIRQKIHNTIKNTMLDYTEIDISVKYYKYQAVITLTSKEIEQKECKKRYTEKINSRKIQNTSGRMGRIL</sequence>
<protein>
    <submittedName>
        <fullName evidence="1">Uncharacterized protein</fullName>
    </submittedName>
</protein>
<evidence type="ECO:0000313" key="2">
    <source>
        <dbReference type="Proteomes" id="UP001466331"/>
    </source>
</evidence>
<name>A0ABU9U9K4_9SPIR</name>
<gene>
    <name evidence="1" type="ORF">WKV44_02205</name>
</gene>